<proteinExistence type="predicted"/>
<dbReference type="InterPro" id="IPR043502">
    <property type="entry name" value="DNA/RNA_pol_sf"/>
</dbReference>
<reference evidence="3 4" key="1">
    <citation type="submission" date="2024-06" db="EMBL/GenBank/DDBJ databases">
        <title>A chromosome-level genome assembly of beet webworm, Loxostege sticticalis.</title>
        <authorList>
            <person name="Zhang Y."/>
        </authorList>
    </citation>
    <scope>NUCLEOTIDE SEQUENCE [LARGE SCALE GENOMIC DNA]</scope>
    <source>
        <strain evidence="3">AQ026</strain>
        <tissue evidence="3">Whole body</tissue>
    </source>
</reference>
<dbReference type="InterPro" id="IPR041588">
    <property type="entry name" value="Integrase_H2C2"/>
</dbReference>
<comment type="caution">
    <text evidence="3">The sequence shown here is derived from an EMBL/GenBank/DDBJ whole genome shotgun (WGS) entry which is preliminary data.</text>
</comment>
<dbReference type="PANTHER" id="PTHR47331">
    <property type="entry name" value="PHD-TYPE DOMAIN-CONTAINING PROTEIN"/>
    <property type="match status" value="1"/>
</dbReference>
<dbReference type="InterPro" id="IPR008042">
    <property type="entry name" value="Retrotrans_Pao"/>
</dbReference>
<name>A0ABR3HKA5_LOXSC</name>
<dbReference type="PANTHER" id="PTHR47331:SF1">
    <property type="entry name" value="GAG-LIKE PROTEIN"/>
    <property type="match status" value="1"/>
</dbReference>
<dbReference type="InterPro" id="IPR012337">
    <property type="entry name" value="RNaseH-like_sf"/>
</dbReference>
<protein>
    <recommendedName>
        <fullName evidence="2">Integrase catalytic domain-containing protein</fullName>
    </recommendedName>
</protein>
<dbReference type="Proteomes" id="UP001549920">
    <property type="component" value="Unassembled WGS sequence"/>
</dbReference>
<dbReference type="SUPFAM" id="SSF56672">
    <property type="entry name" value="DNA/RNA polymerases"/>
    <property type="match status" value="1"/>
</dbReference>
<keyword evidence="4" id="KW-1185">Reference proteome</keyword>
<dbReference type="Pfam" id="PF05380">
    <property type="entry name" value="Peptidase_A17"/>
    <property type="match status" value="1"/>
</dbReference>
<sequence length="1215" mass="138562">MLMGADIFFQVLLPQSEQESSSLASNEQRRQRRRQQQHEETQSSYVVTNTRFGKIVAGALPADTYSNNNNVISLHCHTCDNNISELNETLKTFWKVEDVPQLINEQCSETEQAEVIFSKSVKLENQKFQVDLPLKVNLDQVNETLGSSFDLALFRFLSLEKRLHKNINLLTQYQKFIDEYIELGQAHYVDINSYDFANDPVYFLPHHPVINEGSKSTPVRVVFNGSMPTNKGLSLNDIQLNGPKVQRDLFEILMLFKFGDYMFTTDIRRMFRNIKLNPIHTPLQNILWRDNPQEPIKCICLDTVTYGLKSSSYLATRCLLELANRYEHDFPLASFVLKNCTYIDDVLYSNADLGILIETKRQLCDMLRLGSLDTHKWSSNQASALSDIPLQKQHFESLDFEQDCNFNIKTLGLQLNLKQDSFIISSSKNQTTNKNITKSSILSCIARFYDPLGFASPIIVKAKAIMQQLWEDKLDWNAKPSEKIISDWLQFSENLASMQPIHLDRNIPISSTATAVQLIGFADASSSTGYGCCLYLRVVEKEGNVRTFLLCSKSRINPRAKPLTIPRLELNAALLLAKLASKVYSTLILKIKVDNVFLLSDSQIVLAWIGTDLTRLQAYACNRVRMITELTGNWKWLYVQSQDNPADLISRGVDPQTLPGCALWWNGPAFLQEKGYKFENNRVHLPVENLPEMKSAACPMNSSDVVLITVKENEFLQSFINRYSDINRMTRILAYVMRFCDNLKLKVADKNIKLEKRFLSANELQKALLVLIRYDQSINFHNEIHALKSGKEINGSLKPLHPFIDKENILRVGGRLQNSDISYTQKHPIILVKGSYITTLIIRSEHARLLHAGPKLLLSSLNQKYWITNGIREVKKITHKCITCFKLKSSAAKQLMGSLPSDRVVQSIRAFQKVGMDFAGPVEVKQSRIRRSVTGKGYILVFVCFSTKAVHLELASDLSTATFLACFRRFISRRGLPSDCYCDNASTFRCASSQLNDLYKLLASKNHQMQVNNFASQNQVNFNFIPCYSPVFGGLWEAAVKSTKFHLKRVVQKSILTYEELNTVLVQIEGILNSRPLLPMTSNSDDFTYLTPGHFLIGTSLTTYPDHDVSCTPVNRLKMWNVCNNMVQSFWKLWYRHYLNVLQSRPKWQTTQSNITVGSLVLLIDNDTPPLTWPMARVTQVFPGKDNHVRAFEVMTPNRKTHIRSVTKVCVLPLN</sequence>
<dbReference type="EMBL" id="JBEUOH010000017">
    <property type="protein sequence ID" value="KAL0870839.1"/>
    <property type="molecule type" value="Genomic_DNA"/>
</dbReference>
<evidence type="ECO:0000313" key="4">
    <source>
        <dbReference type="Proteomes" id="UP001549920"/>
    </source>
</evidence>
<dbReference type="InterPro" id="IPR001584">
    <property type="entry name" value="Integrase_cat-core"/>
</dbReference>
<feature type="region of interest" description="Disordered" evidence="1">
    <location>
        <begin position="19"/>
        <end position="43"/>
    </location>
</feature>
<evidence type="ECO:0000256" key="1">
    <source>
        <dbReference type="SAM" id="MobiDB-lite"/>
    </source>
</evidence>
<feature type="domain" description="Integrase catalytic" evidence="2">
    <location>
        <begin position="896"/>
        <end position="1100"/>
    </location>
</feature>
<dbReference type="Pfam" id="PF18701">
    <property type="entry name" value="DUF5641"/>
    <property type="match status" value="1"/>
</dbReference>
<dbReference type="InterPro" id="IPR036397">
    <property type="entry name" value="RNaseH_sf"/>
</dbReference>
<organism evidence="3 4">
    <name type="scientific">Loxostege sticticalis</name>
    <name type="common">Beet webworm moth</name>
    <dbReference type="NCBI Taxonomy" id="481309"/>
    <lineage>
        <taxon>Eukaryota</taxon>
        <taxon>Metazoa</taxon>
        <taxon>Ecdysozoa</taxon>
        <taxon>Arthropoda</taxon>
        <taxon>Hexapoda</taxon>
        <taxon>Insecta</taxon>
        <taxon>Pterygota</taxon>
        <taxon>Neoptera</taxon>
        <taxon>Endopterygota</taxon>
        <taxon>Lepidoptera</taxon>
        <taxon>Glossata</taxon>
        <taxon>Ditrysia</taxon>
        <taxon>Pyraloidea</taxon>
        <taxon>Crambidae</taxon>
        <taxon>Pyraustinae</taxon>
        <taxon>Loxostege</taxon>
    </lineage>
</organism>
<accession>A0ABR3HKA5</accession>
<evidence type="ECO:0000313" key="3">
    <source>
        <dbReference type="EMBL" id="KAL0870839.1"/>
    </source>
</evidence>
<dbReference type="InterPro" id="IPR040676">
    <property type="entry name" value="DUF5641"/>
</dbReference>
<dbReference type="PROSITE" id="PS50994">
    <property type="entry name" value="INTEGRASE"/>
    <property type="match status" value="1"/>
</dbReference>
<dbReference type="Pfam" id="PF17921">
    <property type="entry name" value="Integrase_H2C2"/>
    <property type="match status" value="1"/>
</dbReference>
<dbReference type="Gene3D" id="3.30.420.10">
    <property type="entry name" value="Ribonuclease H-like superfamily/Ribonuclease H"/>
    <property type="match status" value="1"/>
</dbReference>
<dbReference type="SUPFAM" id="SSF53098">
    <property type="entry name" value="Ribonuclease H-like"/>
    <property type="match status" value="1"/>
</dbReference>
<evidence type="ECO:0000259" key="2">
    <source>
        <dbReference type="PROSITE" id="PS50994"/>
    </source>
</evidence>
<gene>
    <name evidence="3" type="ORF">ABMA27_004683</name>
</gene>